<protein>
    <submittedName>
        <fullName evidence="1">Uncharacterized protein</fullName>
    </submittedName>
</protein>
<dbReference type="EMBL" id="LR796468">
    <property type="protein sequence ID" value="CAB4146480.1"/>
    <property type="molecule type" value="Genomic_DNA"/>
</dbReference>
<dbReference type="EMBL" id="LR796149">
    <property type="protein sequence ID" value="CAB4121660.1"/>
    <property type="molecule type" value="Genomic_DNA"/>
</dbReference>
<gene>
    <name evidence="1" type="ORF">UFOVP18_43</name>
    <name evidence="3" type="ORF">UFOVP258_36</name>
    <name evidence="4" type="ORF">UFOVP502_28</name>
    <name evidence="2" type="ORF">UFOVP82_45</name>
</gene>
<organism evidence="1">
    <name type="scientific">uncultured Caudovirales phage</name>
    <dbReference type="NCBI Taxonomy" id="2100421"/>
    <lineage>
        <taxon>Viruses</taxon>
        <taxon>Duplodnaviria</taxon>
        <taxon>Heunggongvirae</taxon>
        <taxon>Uroviricota</taxon>
        <taxon>Caudoviricetes</taxon>
        <taxon>Peduoviridae</taxon>
        <taxon>Maltschvirus</taxon>
        <taxon>Maltschvirus maltsch</taxon>
    </lineage>
</organism>
<dbReference type="EMBL" id="LR796201">
    <property type="protein sequence ID" value="CAB4127023.1"/>
    <property type="molecule type" value="Genomic_DNA"/>
</dbReference>
<accession>A0A6J5KNF0</accession>
<proteinExistence type="predicted"/>
<evidence type="ECO:0000313" key="4">
    <source>
        <dbReference type="EMBL" id="CAB4146480.1"/>
    </source>
</evidence>
<reference evidence="1" key="1">
    <citation type="submission" date="2020-04" db="EMBL/GenBank/DDBJ databases">
        <authorList>
            <person name="Chiriac C."/>
            <person name="Salcher M."/>
            <person name="Ghai R."/>
            <person name="Kavagutti S V."/>
        </authorList>
    </citation>
    <scope>NUCLEOTIDE SEQUENCE</scope>
</reference>
<evidence type="ECO:0000313" key="2">
    <source>
        <dbReference type="EMBL" id="CAB4127023.1"/>
    </source>
</evidence>
<sequence length="65" mass="7790">MMSIHFYYQKKDRFEARLAEEIDKMQCNYCARTLVFVEGKYRCPCCSVWVEKTAKGYAVCYLGWK</sequence>
<name>A0A6J5KNF0_9CAUD</name>
<dbReference type="EMBL" id="LR796264">
    <property type="protein sequence ID" value="CAB4132576.1"/>
    <property type="molecule type" value="Genomic_DNA"/>
</dbReference>
<evidence type="ECO:0000313" key="3">
    <source>
        <dbReference type="EMBL" id="CAB4132576.1"/>
    </source>
</evidence>
<evidence type="ECO:0000313" key="1">
    <source>
        <dbReference type="EMBL" id="CAB4121660.1"/>
    </source>
</evidence>